<keyword evidence="1" id="KW-1133">Transmembrane helix</keyword>
<keyword evidence="1" id="KW-0472">Membrane</keyword>
<evidence type="ECO:0000313" key="3">
    <source>
        <dbReference type="Proteomes" id="UP000886804"/>
    </source>
</evidence>
<dbReference type="EMBL" id="DWYS01000069">
    <property type="protein sequence ID" value="HJB07402.1"/>
    <property type="molecule type" value="Genomic_DNA"/>
</dbReference>
<protein>
    <submittedName>
        <fullName evidence="2">Uncharacterized protein</fullName>
    </submittedName>
</protein>
<evidence type="ECO:0000256" key="1">
    <source>
        <dbReference type="SAM" id="Phobius"/>
    </source>
</evidence>
<accession>A0A9D2RM10</accession>
<sequence length="193" mass="22027">MTVQNVNNDSRYIGFEYREVMVPKEFVSLYMDSYPCFGWEADPNRTMMPENGLTAANGKGANAHDGQVLYFRRNRSISNKAELTRLQRNFDSCIKEIETLNRSKITEALTVSLFVGILGTAFMAGSVFAVTAEPPMFWLMVLLAVPGLAGWIFPCFLYRMLARKKETELYPLIEQKYDEICTICEKGNNLIYI</sequence>
<feature type="transmembrane region" description="Helical" evidence="1">
    <location>
        <begin position="136"/>
        <end position="158"/>
    </location>
</feature>
<reference evidence="2" key="1">
    <citation type="journal article" date="2021" name="PeerJ">
        <title>Extensive microbial diversity within the chicken gut microbiome revealed by metagenomics and culture.</title>
        <authorList>
            <person name="Gilroy R."/>
            <person name="Ravi A."/>
            <person name="Getino M."/>
            <person name="Pursley I."/>
            <person name="Horton D.L."/>
            <person name="Alikhan N.F."/>
            <person name="Baker D."/>
            <person name="Gharbi K."/>
            <person name="Hall N."/>
            <person name="Watson M."/>
            <person name="Adriaenssens E.M."/>
            <person name="Foster-Nyarko E."/>
            <person name="Jarju S."/>
            <person name="Secka A."/>
            <person name="Antonio M."/>
            <person name="Oren A."/>
            <person name="Chaudhuri R.R."/>
            <person name="La Ragione R."/>
            <person name="Hildebrand F."/>
            <person name="Pallen M.J."/>
        </authorList>
    </citation>
    <scope>NUCLEOTIDE SEQUENCE</scope>
    <source>
        <strain evidence="2">CHK188-4685</strain>
    </source>
</reference>
<comment type="caution">
    <text evidence="2">The sequence shown here is derived from an EMBL/GenBank/DDBJ whole genome shotgun (WGS) entry which is preliminary data.</text>
</comment>
<dbReference type="Proteomes" id="UP000886804">
    <property type="component" value="Unassembled WGS sequence"/>
</dbReference>
<organism evidence="2 3">
    <name type="scientific">Candidatus Enterocloster faecavium</name>
    <dbReference type="NCBI Taxonomy" id="2838560"/>
    <lineage>
        <taxon>Bacteria</taxon>
        <taxon>Bacillati</taxon>
        <taxon>Bacillota</taxon>
        <taxon>Clostridia</taxon>
        <taxon>Lachnospirales</taxon>
        <taxon>Lachnospiraceae</taxon>
        <taxon>Enterocloster</taxon>
    </lineage>
</organism>
<dbReference type="AlphaFoldDB" id="A0A9D2RM10"/>
<reference evidence="2" key="2">
    <citation type="submission" date="2021-04" db="EMBL/GenBank/DDBJ databases">
        <authorList>
            <person name="Gilroy R."/>
        </authorList>
    </citation>
    <scope>NUCLEOTIDE SEQUENCE</scope>
    <source>
        <strain evidence="2">CHK188-4685</strain>
    </source>
</reference>
<name>A0A9D2RM10_9FIRM</name>
<gene>
    <name evidence="2" type="ORF">H9716_05985</name>
</gene>
<evidence type="ECO:0000313" key="2">
    <source>
        <dbReference type="EMBL" id="HJB07402.1"/>
    </source>
</evidence>
<proteinExistence type="predicted"/>
<feature type="transmembrane region" description="Helical" evidence="1">
    <location>
        <begin position="108"/>
        <end position="130"/>
    </location>
</feature>
<keyword evidence="1" id="KW-0812">Transmembrane</keyword>